<protein>
    <submittedName>
        <fullName evidence="2">Glycosyltransferase family 2 protein</fullName>
    </submittedName>
</protein>
<dbReference type="RefSeq" id="WP_210218998.1">
    <property type="nucleotide sequence ID" value="NZ_CP072793.1"/>
</dbReference>
<dbReference type="KEGG" id="tun:J9260_17560"/>
<proteinExistence type="predicted"/>
<dbReference type="Proteomes" id="UP000672009">
    <property type="component" value="Chromosome"/>
</dbReference>
<gene>
    <name evidence="2" type="ORF">J9260_17560</name>
</gene>
<dbReference type="InterPro" id="IPR050834">
    <property type="entry name" value="Glycosyltransf_2"/>
</dbReference>
<dbReference type="InterPro" id="IPR001173">
    <property type="entry name" value="Glyco_trans_2-like"/>
</dbReference>
<dbReference type="AlphaFoldDB" id="A0A975IH37"/>
<accession>A0A975IH37</accession>
<keyword evidence="3" id="KW-1185">Reference proteome</keyword>
<organism evidence="2 3">
    <name type="scientific">Thiothrix unzii</name>
    <dbReference type="NCBI Taxonomy" id="111769"/>
    <lineage>
        <taxon>Bacteria</taxon>
        <taxon>Pseudomonadati</taxon>
        <taxon>Pseudomonadota</taxon>
        <taxon>Gammaproteobacteria</taxon>
        <taxon>Thiotrichales</taxon>
        <taxon>Thiotrichaceae</taxon>
        <taxon>Thiothrix</taxon>
    </lineage>
</organism>
<feature type="domain" description="Glycosyltransferase 2-like" evidence="1">
    <location>
        <begin position="8"/>
        <end position="168"/>
    </location>
</feature>
<dbReference type="SUPFAM" id="SSF53448">
    <property type="entry name" value="Nucleotide-diphospho-sugar transferases"/>
    <property type="match status" value="1"/>
</dbReference>
<dbReference type="Gene3D" id="3.90.550.10">
    <property type="entry name" value="Spore Coat Polysaccharide Biosynthesis Protein SpsA, Chain A"/>
    <property type="match status" value="1"/>
</dbReference>
<name>A0A975IH37_9GAMM</name>
<dbReference type="InterPro" id="IPR029044">
    <property type="entry name" value="Nucleotide-diphossugar_trans"/>
</dbReference>
<dbReference type="Pfam" id="PF00535">
    <property type="entry name" value="Glycos_transf_2"/>
    <property type="match status" value="1"/>
</dbReference>
<dbReference type="PANTHER" id="PTHR43685">
    <property type="entry name" value="GLYCOSYLTRANSFERASE"/>
    <property type="match status" value="1"/>
</dbReference>
<evidence type="ECO:0000259" key="1">
    <source>
        <dbReference type="Pfam" id="PF00535"/>
    </source>
</evidence>
<reference evidence="2" key="1">
    <citation type="submission" date="2021-04" db="EMBL/GenBank/DDBJ databases">
        <title>Genomics, taxonomy and metabolism of representatives of sulfur bacteria of the genus Thiothrix: Thiothrix fructosivorans QT, Thiothrix unzii A1T and three new species, Thiothrix subterranea sp. nov., Thiothrix litoralis sp. nov. and 'Candidatus Thiothrix anitrata' sp. nov.</title>
        <authorList>
            <person name="Ravin N.V."/>
            <person name="Smolyakov D."/>
            <person name="Rudenko T.S."/>
            <person name="Mardanov A.V."/>
            <person name="Beletsky A.V."/>
            <person name="Markov N.D."/>
            <person name="Fomenkov A.I."/>
            <person name="Roberts R.J."/>
            <person name="Karnachuk O.V."/>
            <person name="Novikov A."/>
            <person name="Grabovich M.Y."/>
        </authorList>
    </citation>
    <scope>NUCLEOTIDE SEQUENCE</scope>
    <source>
        <strain evidence="2">A1</strain>
    </source>
</reference>
<dbReference type="PANTHER" id="PTHR43685:SF2">
    <property type="entry name" value="GLYCOSYLTRANSFERASE 2-LIKE DOMAIN-CONTAINING PROTEIN"/>
    <property type="match status" value="1"/>
</dbReference>
<dbReference type="CDD" id="cd00761">
    <property type="entry name" value="Glyco_tranf_GTA_type"/>
    <property type="match status" value="1"/>
</dbReference>
<sequence>MTTAPIVSVIIPAYNDQTGLDYCLDGLKNQTFPCTDFEIIIVDNGSMPALHTKHHPDLKTVLIVCNTKGSYAARNAGITVARGEILALLDADCKPIAEWLTQGVDALNNAPSKAIIGGEIYFSPSSNPSTTEQYQLLTGFGQRENISTSYFAATANILVRRESIEEIGFFDERLLSGGDREWSWRAQQYGFQLIYCPTVLVHTHPRTTLQGAIKQTRRVAGGRYQIKQLRLMESVESISRLSPRRSVWEATHWLLTRPQLSIFQRIKLLGLASLLKLTHTIETLRLRLGTMPERC</sequence>
<dbReference type="EMBL" id="CP072793">
    <property type="protein sequence ID" value="QTR53482.1"/>
    <property type="molecule type" value="Genomic_DNA"/>
</dbReference>
<evidence type="ECO:0000313" key="2">
    <source>
        <dbReference type="EMBL" id="QTR53482.1"/>
    </source>
</evidence>
<evidence type="ECO:0000313" key="3">
    <source>
        <dbReference type="Proteomes" id="UP000672009"/>
    </source>
</evidence>